<dbReference type="Pfam" id="PF00481">
    <property type="entry name" value="PP2C"/>
    <property type="match status" value="1"/>
</dbReference>
<protein>
    <recommendedName>
        <fullName evidence="1">PPM-type phosphatase domain-containing protein</fullName>
    </recommendedName>
</protein>
<proteinExistence type="predicted"/>
<sequence length="487" mass="54347">MSSYFLTRAYPYLSYQIRSFHLQVTGGVKTKLTPQQINHVLRLREASSAEVELPPPIKSYEVSQLAANFPIEDRCIEAQLLRAGGMLFSVIDGHGGPACGQAISERLADYVSVALMDKDGLDRIAREMDASAQSNFQLPQLVSRRLHPGDYLVSGQRTVHLKWLKNYVIDRLNSKDDSSDISQKLKDAFVRLDNDLSSCGLESLDENDQATEQNNLENLASSLSGAVVCAAYVDDCDLYVASTGDCSAFIASRDDEDIWTTKSLAAQHTHENKSEMERILKDHPGEEATVVTAERLLGQLYPLRAFGDCQYKWPVAKLKAILKNYQLMHLFPNGYATPPYLTAEPDVVHHRLIGHNKFMMLSSDGLFDFLDERSAGELVIEHMSGRRALQPFVVTPHSTLAELNVRLKKRSVAQSKKPDDSNVATHVIRHALGSTVEGLDVKKLSQALSASVEEARYQRDDMTVQVVFFDTDYLRMFSPMESSGKKS</sequence>
<organism evidence="2 3">
    <name type="scientific">Ramazzottius varieornatus</name>
    <name type="common">Water bear</name>
    <name type="synonym">Tardigrade</name>
    <dbReference type="NCBI Taxonomy" id="947166"/>
    <lineage>
        <taxon>Eukaryota</taxon>
        <taxon>Metazoa</taxon>
        <taxon>Ecdysozoa</taxon>
        <taxon>Tardigrada</taxon>
        <taxon>Eutardigrada</taxon>
        <taxon>Parachela</taxon>
        <taxon>Hypsibioidea</taxon>
        <taxon>Ramazzottiidae</taxon>
        <taxon>Ramazzottius</taxon>
    </lineage>
</organism>
<dbReference type="InterPro" id="IPR015655">
    <property type="entry name" value="PP2C"/>
</dbReference>
<evidence type="ECO:0000313" key="3">
    <source>
        <dbReference type="Proteomes" id="UP000186922"/>
    </source>
</evidence>
<dbReference type="OrthoDB" id="420076at2759"/>
<dbReference type="PANTHER" id="PTHR13832:SF792">
    <property type="entry name" value="GM14286P"/>
    <property type="match status" value="1"/>
</dbReference>
<reference evidence="2 3" key="1">
    <citation type="journal article" date="2016" name="Nat. Commun.">
        <title>Extremotolerant tardigrade genome and improved radiotolerance of human cultured cells by tardigrade-unique protein.</title>
        <authorList>
            <person name="Hashimoto T."/>
            <person name="Horikawa D.D."/>
            <person name="Saito Y."/>
            <person name="Kuwahara H."/>
            <person name="Kozuka-Hata H."/>
            <person name="Shin-I T."/>
            <person name="Minakuchi Y."/>
            <person name="Ohishi K."/>
            <person name="Motoyama A."/>
            <person name="Aizu T."/>
            <person name="Enomoto A."/>
            <person name="Kondo K."/>
            <person name="Tanaka S."/>
            <person name="Hara Y."/>
            <person name="Koshikawa S."/>
            <person name="Sagara H."/>
            <person name="Miura T."/>
            <person name="Yokobori S."/>
            <person name="Miyagawa K."/>
            <person name="Suzuki Y."/>
            <person name="Kubo T."/>
            <person name="Oyama M."/>
            <person name="Kohara Y."/>
            <person name="Fujiyama A."/>
            <person name="Arakawa K."/>
            <person name="Katayama T."/>
            <person name="Toyoda A."/>
            <person name="Kunieda T."/>
        </authorList>
    </citation>
    <scope>NUCLEOTIDE SEQUENCE [LARGE SCALE GENOMIC DNA]</scope>
    <source>
        <strain evidence="2 3">YOKOZUNA-1</strain>
    </source>
</reference>
<dbReference type="Gene3D" id="3.60.40.10">
    <property type="entry name" value="PPM-type phosphatase domain"/>
    <property type="match status" value="1"/>
</dbReference>
<evidence type="ECO:0000313" key="2">
    <source>
        <dbReference type="EMBL" id="GAU88538.1"/>
    </source>
</evidence>
<dbReference type="Proteomes" id="UP000186922">
    <property type="component" value="Unassembled WGS sequence"/>
</dbReference>
<name>A0A1D1UQV8_RAMVA</name>
<dbReference type="SMART" id="SM00332">
    <property type="entry name" value="PP2Cc"/>
    <property type="match status" value="1"/>
</dbReference>
<dbReference type="InterPro" id="IPR036457">
    <property type="entry name" value="PPM-type-like_dom_sf"/>
</dbReference>
<evidence type="ECO:0000259" key="1">
    <source>
        <dbReference type="PROSITE" id="PS51746"/>
    </source>
</evidence>
<dbReference type="InterPro" id="IPR001932">
    <property type="entry name" value="PPM-type_phosphatase-like_dom"/>
</dbReference>
<comment type="caution">
    <text evidence="2">The sequence shown here is derived from an EMBL/GenBank/DDBJ whole genome shotgun (WGS) entry which is preliminary data.</text>
</comment>
<keyword evidence="3" id="KW-1185">Reference proteome</keyword>
<dbReference type="PROSITE" id="PS51746">
    <property type="entry name" value="PPM_2"/>
    <property type="match status" value="1"/>
</dbReference>
<dbReference type="SUPFAM" id="SSF81606">
    <property type="entry name" value="PP2C-like"/>
    <property type="match status" value="1"/>
</dbReference>
<dbReference type="GO" id="GO:0004741">
    <property type="term" value="F:[pyruvate dehydrogenase (acetyl-transferring)]-phosphatase activity"/>
    <property type="evidence" value="ECO:0007669"/>
    <property type="project" value="TreeGrafter"/>
</dbReference>
<accession>A0A1D1UQV8</accession>
<gene>
    <name evidence="2" type="primary">RvY_01221-1</name>
    <name evidence="2" type="synonym">RvY_01221.1</name>
    <name evidence="2" type="ORF">RvY_01221</name>
</gene>
<dbReference type="EMBL" id="BDGG01000001">
    <property type="protein sequence ID" value="GAU88538.1"/>
    <property type="molecule type" value="Genomic_DNA"/>
</dbReference>
<dbReference type="PANTHER" id="PTHR13832">
    <property type="entry name" value="PROTEIN PHOSPHATASE 2C"/>
    <property type="match status" value="1"/>
</dbReference>
<dbReference type="AlphaFoldDB" id="A0A1D1UQV8"/>
<dbReference type="STRING" id="947166.A0A1D1UQV8"/>
<dbReference type="CDD" id="cd00143">
    <property type="entry name" value="PP2Cc"/>
    <property type="match status" value="1"/>
</dbReference>
<feature type="domain" description="PPM-type phosphatase" evidence="1">
    <location>
        <begin position="58"/>
        <end position="469"/>
    </location>
</feature>
<dbReference type="GO" id="GO:0005739">
    <property type="term" value="C:mitochondrion"/>
    <property type="evidence" value="ECO:0007669"/>
    <property type="project" value="TreeGrafter"/>
</dbReference>